<keyword evidence="1" id="KW-1133">Transmembrane helix</keyword>
<dbReference type="EMBL" id="NVBO01000140">
    <property type="protein sequence ID" value="PFR99280.1"/>
    <property type="molecule type" value="Genomic_DNA"/>
</dbReference>
<name>A0AA44Q8Q0_BACCE</name>
<dbReference type="AlphaFoldDB" id="A0AA44Q8Q0"/>
<gene>
    <name evidence="2" type="ORF">COK38_16400</name>
</gene>
<reference evidence="2 3" key="1">
    <citation type="submission" date="2017-09" db="EMBL/GenBank/DDBJ databases">
        <title>Large-scale bioinformatics analysis of Bacillus genomes uncovers conserved roles of natural products in bacterial physiology.</title>
        <authorList>
            <consortium name="Agbiome Team Llc"/>
            <person name="Bleich R.M."/>
            <person name="Grubbs K.J."/>
            <person name="Santa Maria K.C."/>
            <person name="Allen S.E."/>
            <person name="Farag S."/>
            <person name="Shank E.A."/>
            <person name="Bowers A."/>
        </authorList>
    </citation>
    <scope>NUCLEOTIDE SEQUENCE [LARGE SCALE GENOMIC DNA]</scope>
    <source>
        <strain evidence="2 3">AFS067272</strain>
    </source>
</reference>
<comment type="caution">
    <text evidence="2">The sequence shown here is derived from an EMBL/GenBank/DDBJ whole genome shotgun (WGS) entry which is preliminary data.</text>
</comment>
<evidence type="ECO:0000313" key="2">
    <source>
        <dbReference type="EMBL" id="PFR99280.1"/>
    </source>
</evidence>
<feature type="transmembrane region" description="Helical" evidence="1">
    <location>
        <begin position="51"/>
        <end position="71"/>
    </location>
</feature>
<sequence length="75" mass="8490">MQDDLQRNSERINLEQKEIRKEMCNIEQRITVNEKDISALSGRVEKISTNIIWLLRIVVGAVIMGILGLIINGGV</sequence>
<keyword evidence="1" id="KW-0812">Transmembrane</keyword>
<keyword evidence="1" id="KW-0472">Membrane</keyword>
<evidence type="ECO:0000256" key="1">
    <source>
        <dbReference type="SAM" id="Phobius"/>
    </source>
</evidence>
<organism evidence="2 3">
    <name type="scientific">Bacillus cereus</name>
    <dbReference type="NCBI Taxonomy" id="1396"/>
    <lineage>
        <taxon>Bacteria</taxon>
        <taxon>Bacillati</taxon>
        <taxon>Bacillota</taxon>
        <taxon>Bacilli</taxon>
        <taxon>Bacillales</taxon>
        <taxon>Bacillaceae</taxon>
        <taxon>Bacillus</taxon>
        <taxon>Bacillus cereus group</taxon>
    </lineage>
</organism>
<evidence type="ECO:0000313" key="3">
    <source>
        <dbReference type="Proteomes" id="UP000226357"/>
    </source>
</evidence>
<dbReference type="RefSeq" id="WP_001150157.1">
    <property type="nucleotide sequence ID" value="NZ_JBCLQQ010000004.1"/>
</dbReference>
<proteinExistence type="predicted"/>
<protein>
    <recommendedName>
        <fullName evidence="4">XpaF1 protein</fullName>
    </recommendedName>
</protein>
<dbReference type="Proteomes" id="UP000226357">
    <property type="component" value="Unassembled WGS sequence"/>
</dbReference>
<dbReference type="Gene3D" id="1.20.5.340">
    <property type="match status" value="1"/>
</dbReference>
<accession>A0AA44Q8Q0</accession>
<evidence type="ECO:0008006" key="4">
    <source>
        <dbReference type="Google" id="ProtNLM"/>
    </source>
</evidence>